<feature type="transmembrane region" description="Helical" evidence="1">
    <location>
        <begin position="20"/>
        <end position="38"/>
    </location>
</feature>
<evidence type="ECO:0000313" key="4">
    <source>
        <dbReference type="Proteomes" id="UP000467637"/>
    </source>
</evidence>
<keyword evidence="1" id="KW-1133">Transmembrane helix</keyword>
<protein>
    <submittedName>
        <fullName evidence="3">DUF2231 domain-containing protein</fullName>
    </submittedName>
</protein>
<evidence type="ECO:0000259" key="2">
    <source>
        <dbReference type="Pfam" id="PF09990"/>
    </source>
</evidence>
<keyword evidence="1" id="KW-0812">Transmembrane</keyword>
<reference evidence="3 4" key="1">
    <citation type="submission" date="2019-12" db="EMBL/GenBank/DDBJ databases">
        <authorList>
            <person name="Huq M.A."/>
        </authorList>
    </citation>
    <scope>NUCLEOTIDE SEQUENCE [LARGE SCALE GENOMIC DNA]</scope>
    <source>
        <strain evidence="3 4">MAH-34</strain>
    </source>
</reference>
<dbReference type="Proteomes" id="UP000467637">
    <property type="component" value="Unassembled WGS sequence"/>
</dbReference>
<sequence>MRGNDYMFSEIFDHIHPILVHFPIAIISVALVFDLISAARTGSVSAKKGLLLWVIAALSAWLSVATGPEEMAYGNTAYLDKHSLLANFTSWMASIVVAWRMWMIWKERDNFVKTTLMIYLSLSLLTCIFVLSTGYFGGKMVYDDGVDVKVKGEYVNPPKSLK</sequence>
<name>A0ABW9UEF4_9BACL</name>
<dbReference type="EMBL" id="WSEM01000016">
    <property type="protein sequence ID" value="MVQ36225.1"/>
    <property type="molecule type" value="Genomic_DNA"/>
</dbReference>
<dbReference type="Pfam" id="PF09990">
    <property type="entry name" value="DUF2231"/>
    <property type="match status" value="1"/>
</dbReference>
<proteinExistence type="predicted"/>
<gene>
    <name evidence="3" type="ORF">GON05_16535</name>
</gene>
<keyword evidence="4" id="KW-1185">Reference proteome</keyword>
<evidence type="ECO:0000256" key="1">
    <source>
        <dbReference type="SAM" id="Phobius"/>
    </source>
</evidence>
<evidence type="ECO:0000313" key="3">
    <source>
        <dbReference type="EMBL" id="MVQ36225.1"/>
    </source>
</evidence>
<feature type="transmembrane region" description="Helical" evidence="1">
    <location>
        <begin position="117"/>
        <end position="137"/>
    </location>
</feature>
<dbReference type="InterPro" id="IPR019251">
    <property type="entry name" value="DUF2231_TM"/>
</dbReference>
<feature type="transmembrane region" description="Helical" evidence="1">
    <location>
        <begin position="88"/>
        <end position="105"/>
    </location>
</feature>
<feature type="domain" description="DUF2231" evidence="2">
    <location>
        <begin position="15"/>
        <end position="149"/>
    </location>
</feature>
<accession>A0ABW9UEF4</accession>
<comment type="caution">
    <text evidence="3">The sequence shown here is derived from an EMBL/GenBank/DDBJ whole genome shotgun (WGS) entry which is preliminary data.</text>
</comment>
<feature type="transmembrane region" description="Helical" evidence="1">
    <location>
        <begin position="50"/>
        <end position="68"/>
    </location>
</feature>
<organism evidence="3 4">
    <name type="scientific">Paenibacillus anseongense</name>
    <dbReference type="NCBI Taxonomy" id="2682845"/>
    <lineage>
        <taxon>Bacteria</taxon>
        <taxon>Bacillati</taxon>
        <taxon>Bacillota</taxon>
        <taxon>Bacilli</taxon>
        <taxon>Bacillales</taxon>
        <taxon>Paenibacillaceae</taxon>
        <taxon>Paenibacillus</taxon>
    </lineage>
</organism>
<keyword evidence="1" id="KW-0472">Membrane</keyword>